<dbReference type="EMBL" id="CAFB01000039">
    <property type="protein sequence ID" value="CCD29286.1"/>
    <property type="molecule type" value="Genomic_DNA"/>
</dbReference>
<evidence type="ECO:0000256" key="3">
    <source>
        <dbReference type="ARBA" id="ARBA00022552"/>
    </source>
</evidence>
<dbReference type="Gene3D" id="2.30.30.240">
    <property type="entry name" value="PRC-barrel domain"/>
    <property type="match status" value="1"/>
</dbReference>
<name>G2J939_9BURK</name>
<evidence type="ECO:0000256" key="2">
    <source>
        <dbReference type="ARBA" id="ARBA00022517"/>
    </source>
</evidence>
<dbReference type="Gene3D" id="2.40.30.60">
    <property type="entry name" value="RimM"/>
    <property type="match status" value="1"/>
</dbReference>
<dbReference type="GO" id="GO:0043022">
    <property type="term" value="F:ribosome binding"/>
    <property type="evidence" value="ECO:0007669"/>
    <property type="project" value="InterPro"/>
</dbReference>
<dbReference type="OrthoDB" id="9783509at2"/>
<proteinExistence type="inferred from homology"/>
<sequence>MNTTGTRADRFIEVGRITGAYGIRGWVKVKPYAARHLSGRALLAAKRWQLIKERPLRPAQHSARAVDAWTGSRVTVLNAKPRHDALIAQFAECAERETALTLKGGRVFVRRADFLELPKDEYYWTDLIGLQVINTAGEILGIVRNLLDHGAHAVLCVEPHASNAASAGQNRELLIPFVNAYILEVDLGHHQMIVDWRSDWDG</sequence>
<feature type="domain" description="RimM N-terminal" evidence="6">
    <location>
        <begin position="14"/>
        <end position="112"/>
    </location>
</feature>
<evidence type="ECO:0000256" key="4">
    <source>
        <dbReference type="ARBA" id="ARBA00023186"/>
    </source>
</evidence>
<dbReference type="InterPro" id="IPR009000">
    <property type="entry name" value="Transl_B-barrel_sf"/>
</dbReference>
<keyword evidence="2 5" id="KW-0690">Ribosome biogenesis</keyword>
<comment type="domain">
    <text evidence="5">The PRC barrel domain binds ribosomal protein uS19.</text>
</comment>
<gene>
    <name evidence="5 8" type="primary">rimM</name>
    <name evidence="8" type="ORF">CAGGBEG34_220036</name>
</gene>
<dbReference type="PANTHER" id="PTHR33692">
    <property type="entry name" value="RIBOSOME MATURATION FACTOR RIMM"/>
    <property type="match status" value="1"/>
</dbReference>
<keyword evidence="3 5" id="KW-0698">rRNA processing</keyword>
<evidence type="ECO:0000256" key="1">
    <source>
        <dbReference type="ARBA" id="ARBA00022490"/>
    </source>
</evidence>
<evidence type="ECO:0000259" key="7">
    <source>
        <dbReference type="Pfam" id="PF24986"/>
    </source>
</evidence>
<dbReference type="InterPro" id="IPR056792">
    <property type="entry name" value="PRC_RimM"/>
</dbReference>
<dbReference type="GO" id="GO:0042274">
    <property type="term" value="P:ribosomal small subunit biogenesis"/>
    <property type="evidence" value="ECO:0007669"/>
    <property type="project" value="UniProtKB-UniRule"/>
</dbReference>
<keyword evidence="4 5" id="KW-0143">Chaperone</keyword>
<dbReference type="InterPro" id="IPR011961">
    <property type="entry name" value="RimM"/>
</dbReference>
<evidence type="ECO:0000259" key="6">
    <source>
        <dbReference type="Pfam" id="PF01782"/>
    </source>
</evidence>
<dbReference type="STRING" id="1070319.CAGGBEG34_220036"/>
<keyword evidence="1 5" id="KW-0963">Cytoplasm</keyword>
<evidence type="ECO:0000313" key="8">
    <source>
        <dbReference type="EMBL" id="CCD29286.1"/>
    </source>
</evidence>
<dbReference type="SUPFAM" id="SSF50346">
    <property type="entry name" value="PRC-barrel domain"/>
    <property type="match status" value="1"/>
</dbReference>
<comment type="similarity">
    <text evidence="5">Belongs to the RimM family.</text>
</comment>
<dbReference type="Pfam" id="PF24986">
    <property type="entry name" value="PRC_RimM"/>
    <property type="match status" value="1"/>
</dbReference>
<dbReference type="eggNOG" id="COG0806">
    <property type="taxonomic scope" value="Bacteria"/>
</dbReference>
<protein>
    <recommendedName>
        <fullName evidence="5">Ribosome maturation factor RimM</fullName>
    </recommendedName>
</protein>
<feature type="domain" description="Ribosome maturation factor RimM PRC barrel" evidence="7">
    <location>
        <begin position="124"/>
        <end position="200"/>
    </location>
</feature>
<comment type="subunit">
    <text evidence="5">Binds ribosomal protein uS19.</text>
</comment>
<dbReference type="InterPro" id="IPR002676">
    <property type="entry name" value="RimM_N"/>
</dbReference>
<dbReference type="InterPro" id="IPR036976">
    <property type="entry name" value="RimM_N_sf"/>
</dbReference>
<dbReference type="AlphaFoldDB" id="G2J939"/>
<dbReference type="GO" id="GO:0006364">
    <property type="term" value="P:rRNA processing"/>
    <property type="evidence" value="ECO:0007669"/>
    <property type="project" value="UniProtKB-UniRule"/>
</dbReference>
<evidence type="ECO:0000256" key="5">
    <source>
        <dbReference type="HAMAP-Rule" id="MF_00014"/>
    </source>
</evidence>
<dbReference type="NCBIfam" id="TIGR02273">
    <property type="entry name" value="16S_RimM"/>
    <property type="match status" value="1"/>
</dbReference>
<dbReference type="PANTHER" id="PTHR33692:SF1">
    <property type="entry name" value="RIBOSOME MATURATION FACTOR RIMM"/>
    <property type="match status" value="1"/>
</dbReference>
<dbReference type="InterPro" id="IPR011033">
    <property type="entry name" value="PRC_barrel-like_sf"/>
</dbReference>
<accession>G2J939</accession>
<dbReference type="Proteomes" id="UP000054051">
    <property type="component" value="Unassembled WGS sequence"/>
</dbReference>
<organism evidence="8 9">
    <name type="scientific">Candidatus Glomeribacter gigasporarum BEG34</name>
    <dbReference type="NCBI Taxonomy" id="1070319"/>
    <lineage>
        <taxon>Bacteria</taxon>
        <taxon>Pseudomonadati</taxon>
        <taxon>Pseudomonadota</taxon>
        <taxon>Betaproteobacteria</taxon>
        <taxon>Burkholderiales</taxon>
        <taxon>Burkholderiaceae</taxon>
        <taxon>Candidatus Glomeribacter</taxon>
    </lineage>
</organism>
<dbReference type="GO" id="GO:0005737">
    <property type="term" value="C:cytoplasm"/>
    <property type="evidence" value="ECO:0007669"/>
    <property type="project" value="UniProtKB-SubCell"/>
</dbReference>
<dbReference type="SUPFAM" id="SSF50447">
    <property type="entry name" value="Translation proteins"/>
    <property type="match status" value="1"/>
</dbReference>
<comment type="function">
    <text evidence="5">An accessory protein needed during the final step in the assembly of 30S ribosomal subunit, possibly for assembly of the head region. Essential for efficient processing of 16S rRNA. May be needed both before and after RbfA during the maturation of 16S rRNA. It has affinity for free ribosomal 30S subunits but not for 70S ribosomes.</text>
</comment>
<reference evidence="8 9" key="1">
    <citation type="submission" date="2011-08" db="EMBL/GenBank/DDBJ databases">
        <title>The genome of the obligate endobacterium of an arbuscular mycorrhizal fungus reveals an interphylum network of nutritional interactions.</title>
        <authorList>
            <person name="Ghignone S."/>
            <person name="Salvioli A."/>
            <person name="Anca I."/>
            <person name="Lumini E."/>
            <person name="Ortu G."/>
            <person name="Petiti L."/>
            <person name="Cruveiller S."/>
            <person name="Bianciotto V."/>
            <person name="Piffanelli P."/>
            <person name="Lanfranco L."/>
            <person name="Bonfante P."/>
        </authorList>
    </citation>
    <scope>NUCLEOTIDE SEQUENCE [LARGE SCALE GENOMIC DNA]</scope>
    <source>
        <strain evidence="8 9">BEG34</strain>
    </source>
</reference>
<dbReference type="Pfam" id="PF01782">
    <property type="entry name" value="RimM"/>
    <property type="match status" value="1"/>
</dbReference>
<dbReference type="RefSeq" id="WP_006682513.1">
    <property type="nucleotide sequence ID" value="NZ_CAFB01000039.1"/>
</dbReference>
<comment type="caution">
    <text evidence="8">The sequence shown here is derived from an EMBL/GenBank/DDBJ whole genome shotgun (WGS) entry which is preliminary data.</text>
</comment>
<dbReference type="GO" id="GO:0005840">
    <property type="term" value="C:ribosome"/>
    <property type="evidence" value="ECO:0007669"/>
    <property type="project" value="InterPro"/>
</dbReference>
<dbReference type="HAMAP" id="MF_00014">
    <property type="entry name" value="Ribosome_mat_RimM"/>
    <property type="match status" value="1"/>
</dbReference>
<keyword evidence="9" id="KW-1185">Reference proteome</keyword>
<evidence type="ECO:0000313" key="9">
    <source>
        <dbReference type="Proteomes" id="UP000054051"/>
    </source>
</evidence>
<comment type="subcellular location">
    <subcellularLocation>
        <location evidence="5">Cytoplasm</location>
    </subcellularLocation>
</comment>